<reference evidence="2" key="1">
    <citation type="submission" date="2014-07" db="EMBL/GenBank/DDBJ databases">
        <title>Identification of a novel salt tolerance gene in wild soybean by whole-genome sequencing.</title>
        <authorList>
            <person name="Lam H.-M."/>
            <person name="Qi X."/>
            <person name="Li M.-W."/>
            <person name="Liu X."/>
            <person name="Xie M."/>
            <person name="Ni M."/>
            <person name="Xu X."/>
        </authorList>
    </citation>
    <scope>NUCLEOTIDE SEQUENCE [LARGE SCALE GENOMIC DNA]</scope>
    <source>
        <tissue evidence="2">Root</tissue>
    </source>
</reference>
<evidence type="ECO:0000313" key="2">
    <source>
        <dbReference type="EMBL" id="KHN28134.1"/>
    </source>
</evidence>
<accession>A0A0B2R7J4</accession>
<name>A0A0B2R7J4_GLYSO</name>
<evidence type="ECO:0000256" key="1">
    <source>
        <dbReference type="SAM" id="MobiDB-lite"/>
    </source>
</evidence>
<feature type="compositionally biased region" description="Polar residues" evidence="1">
    <location>
        <begin position="35"/>
        <end position="48"/>
    </location>
</feature>
<dbReference type="Proteomes" id="UP000053555">
    <property type="component" value="Unassembled WGS sequence"/>
</dbReference>
<dbReference type="EMBL" id="KN652937">
    <property type="protein sequence ID" value="KHN28134.1"/>
    <property type="molecule type" value="Genomic_DNA"/>
</dbReference>
<organism evidence="2">
    <name type="scientific">Glycine soja</name>
    <name type="common">Wild soybean</name>
    <dbReference type="NCBI Taxonomy" id="3848"/>
    <lineage>
        <taxon>Eukaryota</taxon>
        <taxon>Viridiplantae</taxon>
        <taxon>Streptophyta</taxon>
        <taxon>Embryophyta</taxon>
        <taxon>Tracheophyta</taxon>
        <taxon>Spermatophyta</taxon>
        <taxon>Magnoliopsida</taxon>
        <taxon>eudicotyledons</taxon>
        <taxon>Gunneridae</taxon>
        <taxon>Pentapetalae</taxon>
        <taxon>rosids</taxon>
        <taxon>fabids</taxon>
        <taxon>Fabales</taxon>
        <taxon>Fabaceae</taxon>
        <taxon>Papilionoideae</taxon>
        <taxon>50 kb inversion clade</taxon>
        <taxon>NPAAA clade</taxon>
        <taxon>indigoferoid/millettioid clade</taxon>
        <taxon>Phaseoleae</taxon>
        <taxon>Glycine</taxon>
        <taxon>Glycine subgen. Soja</taxon>
    </lineage>
</organism>
<feature type="compositionally biased region" description="Low complexity" evidence="1">
    <location>
        <begin position="50"/>
        <end position="64"/>
    </location>
</feature>
<proteinExistence type="predicted"/>
<feature type="region of interest" description="Disordered" evidence="1">
    <location>
        <begin position="35"/>
        <end position="81"/>
    </location>
</feature>
<gene>
    <name evidence="2" type="ORF">glysoja_023952</name>
</gene>
<protein>
    <submittedName>
        <fullName evidence="2">Uncharacterized protein</fullName>
    </submittedName>
</protein>
<dbReference type="AlphaFoldDB" id="A0A0B2R7J4"/>
<sequence length="123" mass="14014">MFKGQKKINVKLFMLDVTYLYDEINFSQFVPQVEQPQANFESTPTPNAESAATPTTTQSSRTPSVETSFIPPPLPTLFRPHPIRSSTSIRIIFSDVPFHRMNKPNYMTFIPTPGMSHRQHSSK</sequence>